<dbReference type="Proteomes" id="UP001642409">
    <property type="component" value="Unassembled WGS sequence"/>
</dbReference>
<evidence type="ECO:0000256" key="1">
    <source>
        <dbReference type="SAM" id="Phobius"/>
    </source>
</evidence>
<keyword evidence="1" id="KW-1133">Transmembrane helix</keyword>
<keyword evidence="1" id="KW-0812">Transmembrane</keyword>
<dbReference type="AlphaFoldDB" id="A0AA86V1J7"/>
<reference evidence="2" key="1">
    <citation type="submission" date="2023-06" db="EMBL/GenBank/DDBJ databases">
        <authorList>
            <person name="Kurt Z."/>
        </authorList>
    </citation>
    <scope>NUCLEOTIDE SEQUENCE</scope>
</reference>
<evidence type="ECO:0000313" key="4">
    <source>
        <dbReference type="Proteomes" id="UP001642409"/>
    </source>
</evidence>
<organism evidence="2">
    <name type="scientific">Hexamita inflata</name>
    <dbReference type="NCBI Taxonomy" id="28002"/>
    <lineage>
        <taxon>Eukaryota</taxon>
        <taxon>Metamonada</taxon>
        <taxon>Diplomonadida</taxon>
        <taxon>Hexamitidae</taxon>
        <taxon>Hexamitinae</taxon>
        <taxon>Hexamita</taxon>
    </lineage>
</organism>
<protein>
    <submittedName>
        <fullName evidence="3">Hypothetical_protein</fullName>
    </submittedName>
</protein>
<sequence>MMLLLSRSISVCYFSPEAELKENTFEIEFQSCKPFGTLLQITFTPHTPRALVFTKTITVEKKYKAKVEFSCRDIIPYDQQCETDLKNLKTNITGQLLITENDVVETLNVFVDVEVQNQGLSGATIGIIAGCSAGGVVFIIIIIWVSCYCSKKNAAMKQPLLNVYQQQAPVKNFAAAPLPVGTQQAQW</sequence>
<keyword evidence="1" id="KW-0472">Membrane</keyword>
<feature type="transmembrane region" description="Helical" evidence="1">
    <location>
        <begin position="125"/>
        <end position="149"/>
    </location>
</feature>
<evidence type="ECO:0000313" key="3">
    <source>
        <dbReference type="EMBL" id="CAL6024723.1"/>
    </source>
</evidence>
<reference evidence="3 4" key="2">
    <citation type="submission" date="2024-07" db="EMBL/GenBank/DDBJ databases">
        <authorList>
            <person name="Akdeniz Z."/>
        </authorList>
    </citation>
    <scope>NUCLEOTIDE SEQUENCE [LARGE SCALE GENOMIC DNA]</scope>
</reference>
<evidence type="ECO:0000313" key="2">
    <source>
        <dbReference type="EMBL" id="CAI9972731.1"/>
    </source>
</evidence>
<comment type="caution">
    <text evidence="2">The sequence shown here is derived from an EMBL/GenBank/DDBJ whole genome shotgun (WGS) entry which is preliminary data.</text>
</comment>
<gene>
    <name evidence="3" type="ORF">HINF_LOCUS29755</name>
    <name evidence="2" type="ORF">HINF_LOCUS60376</name>
</gene>
<proteinExistence type="predicted"/>
<keyword evidence="4" id="KW-1185">Reference proteome</keyword>
<dbReference type="EMBL" id="CATOUU010001114">
    <property type="protein sequence ID" value="CAI9972731.1"/>
    <property type="molecule type" value="Genomic_DNA"/>
</dbReference>
<name>A0AA86V1J7_9EUKA</name>
<accession>A0AA86V1J7</accession>
<dbReference type="EMBL" id="CAXDID020000096">
    <property type="protein sequence ID" value="CAL6024723.1"/>
    <property type="molecule type" value="Genomic_DNA"/>
</dbReference>